<accession>A0A7X2LTS0</accession>
<dbReference type="PANTHER" id="PTHR35862:SF1">
    <property type="entry name" value="FELS-2 PROPHAGE PROTEIN"/>
    <property type="match status" value="1"/>
</dbReference>
<protein>
    <submittedName>
        <fullName evidence="1">Baseplate J protein</fullName>
    </submittedName>
</protein>
<sequence>MSIIDLTQLPPPDAVEALDFEQIYQDMLSAFRAAMGDGWNAALESDPVVKLLELAAYRELQVRARINDAARAGLLAFAGGADLDHVAALYGVQRMPAQQGVSEEGDERLRLRVQLRAAALAGNGTAEQYRHTALSATPLVRDAAVLPAPPGRVTLAIWPGNAADGDAALAAVQRAFMADDARPLGVPLDIVLAEAVPLDVTATVQRDASAPPDLVALLRAALPDLIADHAKLGRELPDSWLSSRLYVDGVASVELVSSRHDVAQALLPHQYLAPGAIVIHDGGIAW</sequence>
<dbReference type="AlphaFoldDB" id="A0A7X2LTS0"/>
<dbReference type="Proteomes" id="UP000446768">
    <property type="component" value="Unassembled WGS sequence"/>
</dbReference>
<proteinExistence type="predicted"/>
<dbReference type="InterPro" id="IPR014507">
    <property type="entry name" value="Baseplate_assembly_J_pred"/>
</dbReference>
<reference evidence="1 2" key="1">
    <citation type="submission" date="2019-11" db="EMBL/GenBank/DDBJ databases">
        <title>Novel species isolated from a subtropical stream in China.</title>
        <authorList>
            <person name="Lu H."/>
        </authorList>
    </citation>
    <scope>NUCLEOTIDE SEQUENCE [LARGE SCALE GENOMIC DNA]</scope>
    <source>
        <strain evidence="1 2">FT92W</strain>
    </source>
</reference>
<name>A0A7X2LTS0_9BURK</name>
<dbReference type="EMBL" id="WKJJ01000006">
    <property type="protein sequence ID" value="MRV72272.1"/>
    <property type="molecule type" value="Genomic_DNA"/>
</dbReference>
<organism evidence="1 2">
    <name type="scientific">Pseudoduganella rivuli</name>
    <dbReference type="NCBI Taxonomy" id="2666085"/>
    <lineage>
        <taxon>Bacteria</taxon>
        <taxon>Pseudomonadati</taxon>
        <taxon>Pseudomonadota</taxon>
        <taxon>Betaproteobacteria</taxon>
        <taxon>Burkholderiales</taxon>
        <taxon>Oxalobacteraceae</taxon>
        <taxon>Telluria group</taxon>
        <taxon>Pseudoduganella</taxon>
    </lineage>
</organism>
<keyword evidence="2" id="KW-1185">Reference proteome</keyword>
<dbReference type="PANTHER" id="PTHR35862">
    <property type="entry name" value="FELS-2 PROPHAGE PROTEIN"/>
    <property type="match status" value="1"/>
</dbReference>
<evidence type="ECO:0000313" key="1">
    <source>
        <dbReference type="EMBL" id="MRV72272.1"/>
    </source>
</evidence>
<comment type="caution">
    <text evidence="1">The sequence shown here is derived from an EMBL/GenBank/DDBJ whole genome shotgun (WGS) entry which is preliminary data.</text>
</comment>
<evidence type="ECO:0000313" key="2">
    <source>
        <dbReference type="Proteomes" id="UP000446768"/>
    </source>
</evidence>
<dbReference type="RefSeq" id="WP_154373668.1">
    <property type="nucleotide sequence ID" value="NZ_WKJJ01000006.1"/>
</dbReference>
<dbReference type="PIRSF" id="PIRSF020481">
    <property type="entry name" value="BAP"/>
    <property type="match status" value="1"/>
</dbReference>
<dbReference type="InterPro" id="IPR052726">
    <property type="entry name" value="Phage_Baseplate_Hub"/>
</dbReference>
<gene>
    <name evidence="1" type="ORF">GJ700_11155</name>
</gene>